<dbReference type="PANTHER" id="PTHR43630:SF1">
    <property type="entry name" value="POLY-BETA-1,6-N-ACETYL-D-GLUCOSAMINE SYNTHASE"/>
    <property type="match status" value="1"/>
</dbReference>
<feature type="transmembrane region" description="Helical" evidence="4">
    <location>
        <begin position="297"/>
        <end position="322"/>
    </location>
</feature>
<keyword evidence="4" id="KW-0472">Membrane</keyword>
<dbReference type="Gene3D" id="3.90.550.10">
    <property type="entry name" value="Spore Coat Polysaccharide Biosynthesis Protein SpsA, Chain A"/>
    <property type="match status" value="2"/>
</dbReference>
<feature type="domain" description="Glycosyltransferase 2-like" evidence="5">
    <location>
        <begin position="9"/>
        <end position="169"/>
    </location>
</feature>
<sequence length="732" mass="84744">MIKINQNISIIIPAWNEAGNIALLVETIAKALTGNGIIYELIVVDDNSTDTTAEILKELTSNFPISVYLKKGKKGKAQSLLEGFTYAKYDLVGFIDADLQYPAEAIPKMVEVIDTGVDIVVANRKEFGASFRRKVLSWGFRRFFGQFLHGFTCDVQSGLKVFRKEIIERLTFHPNPWTFDLEFLVKARDAGYKIGSTDIIFQKRHAGKPKIGLLAASLEIGLAAIKIKLTGSNIIPFHPELAKKKGQGFHYKGIEFIHHSDLHHKETAFHRFNYYQEIIILSLFFLVIFGIRTDWHATLVSIFSLITVLYFTDLLFNLYLIFRSLAKETEIQVTDEEISQISDKDWPSYTIFCPLYREWEVLPQFVTAISRLDYPKDKLQVLLLLEEDDRETIKYVKNYYLPSYFQVEIVPHSLPKTKPKALNYGLYRATGEFSVVYDAEDVPDPKQLKKAVLAFRKSDERIICVQAKLNFYNSHQNILTRVFTAEYSLWFDLILTGLQSLDAPIPLGGTSNHFKTYSLRHLKGWDAFNVTEDCDLGIRLTKQGFRTSMIDSVTLEEANCGFFAWFRQRSRWVKGYIQTYLVHMRRPHEFIRPSTKFHLLFFQLVVGGKIVSMWINPFLWSMTIAYFALRAQIGGFIESLYLLPIFYLGAFSLVFGNFVYFYNYMIGTAKKEQWDLIKYAFLTPFYWLMMSIGSWIALKQFAHRPHYWEKTRHGLHLGDLKITTHIDSLVNR</sequence>
<keyword evidence="4" id="KW-0812">Transmembrane</keyword>
<keyword evidence="2" id="KW-0328">Glycosyltransferase</keyword>
<comment type="similarity">
    <text evidence="1">Belongs to the glycosyltransferase 2 family.</text>
</comment>
<evidence type="ECO:0000313" key="6">
    <source>
        <dbReference type="EMBL" id="OGG26855.1"/>
    </source>
</evidence>
<dbReference type="GO" id="GO:0016757">
    <property type="term" value="F:glycosyltransferase activity"/>
    <property type="evidence" value="ECO:0007669"/>
    <property type="project" value="UniProtKB-KW"/>
</dbReference>
<gene>
    <name evidence="6" type="ORF">A2960_01685</name>
</gene>
<evidence type="ECO:0000256" key="3">
    <source>
        <dbReference type="ARBA" id="ARBA00022679"/>
    </source>
</evidence>
<dbReference type="SUPFAM" id="SSF53448">
    <property type="entry name" value="Nucleotide-diphospho-sugar transferases"/>
    <property type="match status" value="2"/>
</dbReference>
<reference evidence="6 7" key="1">
    <citation type="journal article" date="2016" name="Nat. Commun.">
        <title>Thousands of microbial genomes shed light on interconnected biogeochemical processes in an aquifer system.</title>
        <authorList>
            <person name="Anantharaman K."/>
            <person name="Brown C.T."/>
            <person name="Hug L.A."/>
            <person name="Sharon I."/>
            <person name="Castelle C.J."/>
            <person name="Probst A.J."/>
            <person name="Thomas B.C."/>
            <person name="Singh A."/>
            <person name="Wilkins M.J."/>
            <person name="Karaoz U."/>
            <person name="Brodie E.L."/>
            <person name="Williams K.H."/>
            <person name="Hubbard S.S."/>
            <person name="Banfield J.F."/>
        </authorList>
    </citation>
    <scope>NUCLEOTIDE SEQUENCE [LARGE SCALE GENOMIC DNA]</scope>
</reference>
<evidence type="ECO:0000256" key="4">
    <source>
        <dbReference type="SAM" id="Phobius"/>
    </source>
</evidence>
<dbReference type="CDD" id="cd06427">
    <property type="entry name" value="CESA_like_2"/>
    <property type="match status" value="1"/>
</dbReference>
<evidence type="ECO:0000256" key="1">
    <source>
        <dbReference type="ARBA" id="ARBA00006739"/>
    </source>
</evidence>
<dbReference type="InterPro" id="IPR029044">
    <property type="entry name" value="Nucleotide-diphossugar_trans"/>
</dbReference>
<dbReference type="Pfam" id="PF13641">
    <property type="entry name" value="Glyco_tranf_2_3"/>
    <property type="match status" value="1"/>
</dbReference>
<comment type="caution">
    <text evidence="6">The sequence shown here is derived from an EMBL/GenBank/DDBJ whole genome shotgun (WGS) entry which is preliminary data.</text>
</comment>
<evidence type="ECO:0000259" key="5">
    <source>
        <dbReference type="Pfam" id="PF00535"/>
    </source>
</evidence>
<keyword evidence="4" id="KW-1133">Transmembrane helix</keyword>
<protein>
    <recommendedName>
        <fullName evidence="5">Glycosyltransferase 2-like domain-containing protein</fullName>
    </recommendedName>
</protein>
<feature type="transmembrane region" description="Helical" evidence="4">
    <location>
        <begin position="676"/>
        <end position="698"/>
    </location>
</feature>
<organism evidence="6 7">
    <name type="scientific">Candidatus Gottesmanbacteria bacterium RIFCSPLOWO2_01_FULL_39_12b</name>
    <dbReference type="NCBI Taxonomy" id="1798388"/>
    <lineage>
        <taxon>Bacteria</taxon>
        <taxon>Candidatus Gottesmaniibacteriota</taxon>
    </lineage>
</organism>
<dbReference type="CDD" id="cd04179">
    <property type="entry name" value="DPM_DPG-synthase_like"/>
    <property type="match status" value="1"/>
</dbReference>
<feature type="transmembrane region" description="Helical" evidence="4">
    <location>
        <begin position="599"/>
        <end position="629"/>
    </location>
</feature>
<accession>A0A1F6AQ94</accession>
<keyword evidence="3" id="KW-0808">Transferase</keyword>
<dbReference type="InterPro" id="IPR001173">
    <property type="entry name" value="Glyco_trans_2-like"/>
</dbReference>
<dbReference type="Pfam" id="PF00535">
    <property type="entry name" value="Glycos_transf_2"/>
    <property type="match status" value="1"/>
</dbReference>
<feature type="transmembrane region" description="Helical" evidence="4">
    <location>
        <begin position="272"/>
        <end position="291"/>
    </location>
</feature>
<dbReference type="Proteomes" id="UP000176609">
    <property type="component" value="Unassembled WGS sequence"/>
</dbReference>
<evidence type="ECO:0000256" key="2">
    <source>
        <dbReference type="ARBA" id="ARBA00022676"/>
    </source>
</evidence>
<proteinExistence type="inferred from homology"/>
<feature type="transmembrane region" description="Helical" evidence="4">
    <location>
        <begin position="641"/>
        <end position="664"/>
    </location>
</feature>
<dbReference type="AlphaFoldDB" id="A0A1F6AQ94"/>
<dbReference type="EMBL" id="MFJR01000007">
    <property type="protein sequence ID" value="OGG26855.1"/>
    <property type="molecule type" value="Genomic_DNA"/>
</dbReference>
<name>A0A1F6AQ94_9BACT</name>
<evidence type="ECO:0000313" key="7">
    <source>
        <dbReference type="Proteomes" id="UP000176609"/>
    </source>
</evidence>
<dbReference type="PANTHER" id="PTHR43630">
    <property type="entry name" value="POLY-BETA-1,6-N-ACETYL-D-GLUCOSAMINE SYNTHASE"/>
    <property type="match status" value="1"/>
</dbReference>